<evidence type="ECO:0000256" key="9">
    <source>
        <dbReference type="ARBA" id="ARBA00022833"/>
    </source>
</evidence>
<sequence>MIPRHFKLHWQTGQWITSGAQLALLVIGAQTESPLGWSVCLGLMALLSLWAWSGALKRRRAIADTPTSRIASAAQGYVELQGNGRPMAGLPLVSPLSGGSCLWYRNTTEQKDSENQWKVINRDESEASFVLDDGSGLCAVDPAGAEIHTRHKQQWSEGDYRHTEWTLREGDDIYVLGGFHTRGGGDALLDPAEDLKQVLAEWKRNPEELHRRFDLNGDGELDMEEWRLARQAARREVAQLHRQARAVPDIHLMGRPDGGRLYLIANLAPEKLTRRYGLWALFHLAVFFAALGALPWVWQQL</sequence>
<dbReference type="PROSITE" id="PS00018">
    <property type="entry name" value="EF_HAND_1"/>
    <property type="match status" value="1"/>
</dbReference>
<comment type="subcellular location">
    <subcellularLocation>
        <location evidence="2">Membrane</location>
        <topology evidence="2">Multi-pass membrane protein</topology>
    </subcellularLocation>
</comment>
<keyword evidence="8" id="KW-0833">Ubl conjugation pathway</keyword>
<keyword evidence="7" id="KW-0863">Zinc-finger</keyword>
<reference evidence="14 15" key="1">
    <citation type="submission" date="2019-02" db="EMBL/GenBank/DDBJ databases">
        <title>Genomic Encyclopedia of Type Strains, Phase IV (KMG-IV): sequencing the most valuable type-strain genomes for metagenomic binning, comparative biology and taxonomic classification.</title>
        <authorList>
            <person name="Goeker M."/>
        </authorList>
    </citation>
    <scope>NUCLEOTIDE SEQUENCE [LARGE SCALE GENOMIC DNA]</scope>
    <source>
        <strain evidence="14 15">DSM 21223</strain>
    </source>
</reference>
<protein>
    <recommendedName>
        <fullName evidence="3">RING-type E3 ubiquitin transferase</fullName>
        <ecNumber evidence="3">2.3.2.27</ecNumber>
    </recommendedName>
</protein>
<evidence type="ECO:0000256" key="12">
    <source>
        <dbReference type="SAM" id="Phobius"/>
    </source>
</evidence>
<name>A0ABY0IQK0_9RHOO</name>
<keyword evidence="10 12" id="KW-1133">Transmembrane helix</keyword>
<evidence type="ECO:0000313" key="15">
    <source>
        <dbReference type="Proteomes" id="UP000292136"/>
    </source>
</evidence>
<gene>
    <name evidence="14" type="ORF">EV678_0087</name>
</gene>
<evidence type="ECO:0000256" key="2">
    <source>
        <dbReference type="ARBA" id="ARBA00004141"/>
    </source>
</evidence>
<keyword evidence="11 12" id="KW-0472">Membrane</keyword>
<dbReference type="InterPro" id="IPR018247">
    <property type="entry name" value="EF_Hand_1_Ca_BS"/>
</dbReference>
<dbReference type="EMBL" id="SHKM01000001">
    <property type="protein sequence ID" value="RZT89306.1"/>
    <property type="molecule type" value="Genomic_DNA"/>
</dbReference>
<dbReference type="InterPro" id="IPR022170">
    <property type="entry name" value="MUL1-like"/>
</dbReference>
<evidence type="ECO:0000313" key="14">
    <source>
        <dbReference type="EMBL" id="RZT89306.1"/>
    </source>
</evidence>
<organism evidence="14 15">
    <name type="scientific">Azospira oryzae</name>
    <dbReference type="NCBI Taxonomy" id="146939"/>
    <lineage>
        <taxon>Bacteria</taxon>
        <taxon>Pseudomonadati</taxon>
        <taxon>Pseudomonadota</taxon>
        <taxon>Betaproteobacteria</taxon>
        <taxon>Rhodocyclales</taxon>
        <taxon>Rhodocyclaceae</taxon>
        <taxon>Azospira</taxon>
    </lineage>
</organism>
<evidence type="ECO:0000256" key="6">
    <source>
        <dbReference type="ARBA" id="ARBA00022723"/>
    </source>
</evidence>
<keyword evidence="15" id="KW-1185">Reference proteome</keyword>
<dbReference type="RefSeq" id="WP_130458112.1">
    <property type="nucleotide sequence ID" value="NZ_SHKM01000001.1"/>
</dbReference>
<dbReference type="EC" id="2.3.2.27" evidence="3"/>
<evidence type="ECO:0000256" key="5">
    <source>
        <dbReference type="ARBA" id="ARBA00022692"/>
    </source>
</evidence>
<evidence type="ECO:0000259" key="13">
    <source>
        <dbReference type="PROSITE" id="PS50222"/>
    </source>
</evidence>
<feature type="domain" description="EF-hand" evidence="13">
    <location>
        <begin position="201"/>
        <end position="236"/>
    </location>
</feature>
<dbReference type="Pfam" id="PF12483">
    <property type="entry name" value="GIDE"/>
    <property type="match status" value="1"/>
</dbReference>
<accession>A0ABY0IQK0</accession>
<proteinExistence type="predicted"/>
<evidence type="ECO:0000256" key="11">
    <source>
        <dbReference type="ARBA" id="ARBA00023136"/>
    </source>
</evidence>
<comment type="catalytic activity">
    <reaction evidence="1">
        <text>S-ubiquitinyl-[E2 ubiquitin-conjugating enzyme]-L-cysteine + [acceptor protein]-L-lysine = [E2 ubiquitin-conjugating enzyme]-L-cysteine + N(6)-ubiquitinyl-[acceptor protein]-L-lysine.</text>
        <dbReference type="EC" id="2.3.2.27"/>
    </reaction>
</comment>
<evidence type="ECO:0000256" key="4">
    <source>
        <dbReference type="ARBA" id="ARBA00022679"/>
    </source>
</evidence>
<evidence type="ECO:0000256" key="10">
    <source>
        <dbReference type="ARBA" id="ARBA00022989"/>
    </source>
</evidence>
<comment type="caution">
    <text evidence="14">The sequence shown here is derived from an EMBL/GenBank/DDBJ whole genome shotgun (WGS) entry which is preliminary data.</text>
</comment>
<keyword evidence="9" id="KW-0862">Zinc</keyword>
<feature type="transmembrane region" description="Helical" evidence="12">
    <location>
        <begin position="35"/>
        <end position="52"/>
    </location>
</feature>
<dbReference type="Proteomes" id="UP000292136">
    <property type="component" value="Unassembled WGS sequence"/>
</dbReference>
<keyword evidence="4" id="KW-0808">Transferase</keyword>
<feature type="transmembrane region" description="Helical" evidence="12">
    <location>
        <begin position="276"/>
        <end position="298"/>
    </location>
</feature>
<evidence type="ECO:0000256" key="8">
    <source>
        <dbReference type="ARBA" id="ARBA00022786"/>
    </source>
</evidence>
<evidence type="ECO:0000256" key="1">
    <source>
        <dbReference type="ARBA" id="ARBA00000900"/>
    </source>
</evidence>
<evidence type="ECO:0000256" key="7">
    <source>
        <dbReference type="ARBA" id="ARBA00022771"/>
    </source>
</evidence>
<evidence type="ECO:0000256" key="3">
    <source>
        <dbReference type="ARBA" id="ARBA00012483"/>
    </source>
</evidence>
<keyword evidence="5 12" id="KW-0812">Transmembrane</keyword>
<dbReference type="InterPro" id="IPR002048">
    <property type="entry name" value="EF_hand_dom"/>
</dbReference>
<dbReference type="PROSITE" id="PS50222">
    <property type="entry name" value="EF_HAND_2"/>
    <property type="match status" value="1"/>
</dbReference>
<keyword evidence="6" id="KW-0479">Metal-binding</keyword>